<dbReference type="InterPro" id="IPR041266">
    <property type="entry name" value="EDS1_EP"/>
</dbReference>
<dbReference type="PANTHER" id="PTHR47413:SF4">
    <property type="entry name" value="LIPASE-LIKE PAD4"/>
    <property type="match status" value="1"/>
</dbReference>
<dbReference type="GO" id="GO:0006952">
    <property type="term" value="P:defense response"/>
    <property type="evidence" value="ECO:0007669"/>
    <property type="project" value="UniProtKB-KW"/>
</dbReference>
<dbReference type="GO" id="GO:0016787">
    <property type="term" value="F:hydrolase activity"/>
    <property type="evidence" value="ECO:0007669"/>
    <property type="project" value="UniProtKB-KW"/>
</dbReference>
<dbReference type="InterPro" id="IPR002921">
    <property type="entry name" value="Fungal_lipase-type"/>
</dbReference>
<evidence type="ECO:0000256" key="6">
    <source>
        <dbReference type="ARBA" id="ARBA00023242"/>
    </source>
</evidence>
<dbReference type="PANTHER" id="PTHR47413">
    <property type="entry name" value="LIPASE-LIKE PAD4"/>
    <property type="match status" value="1"/>
</dbReference>
<keyword evidence="10" id="KW-1185">Reference proteome</keyword>
<comment type="caution">
    <text evidence="9">The sequence shown here is derived from an EMBL/GenBank/DDBJ whole genome shotgun (WGS) entry which is preliminary data.</text>
</comment>
<proteinExistence type="predicted"/>
<dbReference type="AlphaFoldDB" id="A0ABC8LY47"/>
<name>A0ABC8LY47_ERUVS</name>
<gene>
    <name evidence="9" type="ORF">ERUC_LOCUS40718</name>
</gene>
<dbReference type="GO" id="GO:0005737">
    <property type="term" value="C:cytoplasm"/>
    <property type="evidence" value="ECO:0007669"/>
    <property type="project" value="UniProtKB-SubCell"/>
</dbReference>
<keyword evidence="3" id="KW-0963">Cytoplasm</keyword>
<dbReference type="Pfam" id="PF18117">
    <property type="entry name" value="EDS1_EP"/>
    <property type="match status" value="1"/>
</dbReference>
<accession>A0ABC8LY47</accession>
<dbReference type="SUPFAM" id="SSF53474">
    <property type="entry name" value="alpha/beta-Hydrolases"/>
    <property type="match status" value="1"/>
</dbReference>
<keyword evidence="6" id="KW-0539">Nucleus</keyword>
<dbReference type="CDD" id="cd00741">
    <property type="entry name" value="Lipase"/>
    <property type="match status" value="1"/>
</dbReference>
<protein>
    <recommendedName>
        <fullName evidence="11">Lipase-like PAD4</fullName>
    </recommendedName>
</protein>
<evidence type="ECO:0000259" key="7">
    <source>
        <dbReference type="Pfam" id="PF01764"/>
    </source>
</evidence>
<feature type="domain" description="Fungal lipase-type" evidence="7">
    <location>
        <begin position="70"/>
        <end position="190"/>
    </location>
</feature>
<dbReference type="InterPro" id="IPR029058">
    <property type="entry name" value="AB_hydrolase_fold"/>
</dbReference>
<reference evidence="9 10" key="1">
    <citation type="submission" date="2022-03" db="EMBL/GenBank/DDBJ databases">
        <authorList>
            <person name="Macdonald S."/>
            <person name="Ahmed S."/>
            <person name="Newling K."/>
        </authorList>
    </citation>
    <scope>NUCLEOTIDE SEQUENCE [LARGE SCALE GENOMIC DNA]</scope>
</reference>
<evidence type="ECO:0000313" key="9">
    <source>
        <dbReference type="EMBL" id="CAH8388235.1"/>
    </source>
</evidence>
<evidence type="ECO:0000256" key="3">
    <source>
        <dbReference type="ARBA" id="ARBA00022490"/>
    </source>
</evidence>
<sequence>MEESRFETSELQASLMMSTPLWSDSWSLCNVADSSRSIQIQHIAETVYVAFPEVEINQLGNLVDLKVAGEDLFSEFSTSLPSNEPPPMVNSAIRELYVSSARFVESQITQGLEMEDKKQVVITGYSTGGTVAALTAFWLLSQPSLPSFPLLCITFGSPLLGNQSLSSSISRSHVAQNFCHVVSIHDLVPRRNDEQLWPFGTYLFCSDNGGLCLDNADSVRRMFHILNSSKTPNLEERQRYEHYVSTLSHQFLISRSFRSGDISDNSYEAGVALAVESLGFSDDHPSGVSAKECIETATAISRAPILRASELAIELGTVLPSRLEIQWYKDNCDAKQLSYYDNFKQYSNPKETRVNMARTKLAKFWDSVYKMVEMNELPSDFDFELKWLFASQFYQLLTEPLDISYFYKYKYSRTSGHYMEGENRPKRYVLFDKWWKERGECHRVKTARTRYASTTQDTCFWAKVEEAKEWLDDMRSEGTNAQNRALLWEKITGFEMYADTLVKMKDASADVLAKNSSYKVLMKTLGEFKKDNGIGVVVDESDTMET</sequence>
<comment type="subcellular location">
    <subcellularLocation>
        <location evidence="2">Cytoplasm</location>
    </subcellularLocation>
    <subcellularLocation>
        <location evidence="1">Nucleus</location>
    </subcellularLocation>
</comment>
<evidence type="ECO:0000256" key="4">
    <source>
        <dbReference type="ARBA" id="ARBA00022801"/>
    </source>
</evidence>
<dbReference type="Pfam" id="PF01764">
    <property type="entry name" value="Lipase_3"/>
    <property type="match status" value="1"/>
</dbReference>
<evidence type="ECO:0000313" key="10">
    <source>
        <dbReference type="Proteomes" id="UP001642260"/>
    </source>
</evidence>
<dbReference type="Proteomes" id="UP001642260">
    <property type="component" value="Unassembled WGS sequence"/>
</dbReference>
<organism evidence="9 10">
    <name type="scientific">Eruca vesicaria subsp. sativa</name>
    <name type="common">Garden rocket</name>
    <name type="synonym">Eruca sativa</name>
    <dbReference type="NCBI Taxonomy" id="29727"/>
    <lineage>
        <taxon>Eukaryota</taxon>
        <taxon>Viridiplantae</taxon>
        <taxon>Streptophyta</taxon>
        <taxon>Embryophyta</taxon>
        <taxon>Tracheophyta</taxon>
        <taxon>Spermatophyta</taxon>
        <taxon>Magnoliopsida</taxon>
        <taxon>eudicotyledons</taxon>
        <taxon>Gunneridae</taxon>
        <taxon>Pentapetalae</taxon>
        <taxon>rosids</taxon>
        <taxon>malvids</taxon>
        <taxon>Brassicales</taxon>
        <taxon>Brassicaceae</taxon>
        <taxon>Brassiceae</taxon>
        <taxon>Eruca</taxon>
    </lineage>
</organism>
<dbReference type="GO" id="GO:0005634">
    <property type="term" value="C:nucleus"/>
    <property type="evidence" value="ECO:0007669"/>
    <property type="project" value="UniProtKB-SubCell"/>
</dbReference>
<keyword evidence="4" id="KW-0378">Hydrolase</keyword>
<evidence type="ECO:0000256" key="5">
    <source>
        <dbReference type="ARBA" id="ARBA00022821"/>
    </source>
</evidence>
<keyword evidence="5" id="KW-0611">Plant defense</keyword>
<dbReference type="Gene3D" id="3.40.50.1820">
    <property type="entry name" value="alpha/beta hydrolase"/>
    <property type="match status" value="1"/>
</dbReference>
<dbReference type="EMBL" id="CAKOAT010787376">
    <property type="protein sequence ID" value="CAH8388235.1"/>
    <property type="molecule type" value="Genomic_DNA"/>
</dbReference>
<evidence type="ECO:0008006" key="11">
    <source>
        <dbReference type="Google" id="ProtNLM"/>
    </source>
</evidence>
<feature type="domain" description="EDS1 EP" evidence="8">
    <location>
        <begin position="324"/>
        <end position="532"/>
    </location>
</feature>
<evidence type="ECO:0000256" key="2">
    <source>
        <dbReference type="ARBA" id="ARBA00004496"/>
    </source>
</evidence>
<evidence type="ECO:0000259" key="8">
    <source>
        <dbReference type="Pfam" id="PF18117"/>
    </source>
</evidence>
<evidence type="ECO:0000256" key="1">
    <source>
        <dbReference type="ARBA" id="ARBA00004123"/>
    </source>
</evidence>